<evidence type="ECO:0000259" key="5">
    <source>
        <dbReference type="PROSITE" id="PS50893"/>
    </source>
</evidence>
<proteinExistence type="inferred from homology"/>
<dbReference type="RefSeq" id="WP_161258872.1">
    <property type="nucleotide sequence ID" value="NZ_WXEY01000012.1"/>
</dbReference>
<dbReference type="Gene3D" id="3.40.50.300">
    <property type="entry name" value="P-loop containing nucleotide triphosphate hydrolases"/>
    <property type="match status" value="1"/>
</dbReference>
<evidence type="ECO:0000256" key="1">
    <source>
        <dbReference type="ARBA" id="ARBA00005417"/>
    </source>
</evidence>
<evidence type="ECO:0000313" key="7">
    <source>
        <dbReference type="Proteomes" id="UP000463470"/>
    </source>
</evidence>
<dbReference type="Pfam" id="PF00005">
    <property type="entry name" value="ABC_tran"/>
    <property type="match status" value="1"/>
</dbReference>
<dbReference type="OrthoDB" id="9804819at2"/>
<dbReference type="GO" id="GO:0005524">
    <property type="term" value="F:ATP binding"/>
    <property type="evidence" value="ECO:0007669"/>
    <property type="project" value="UniProtKB-KW"/>
</dbReference>
<reference evidence="6 7" key="1">
    <citation type="submission" date="2020-01" db="EMBL/GenBank/DDBJ databases">
        <title>Whole-genome sequence of Heliobacterium undosum DSM 13378.</title>
        <authorList>
            <person name="Kyndt J.A."/>
            <person name="Meyer T.E."/>
        </authorList>
    </citation>
    <scope>NUCLEOTIDE SEQUENCE [LARGE SCALE GENOMIC DNA]</scope>
    <source>
        <strain evidence="6 7">DSM 13378</strain>
    </source>
</reference>
<evidence type="ECO:0000256" key="2">
    <source>
        <dbReference type="ARBA" id="ARBA00022448"/>
    </source>
</evidence>
<gene>
    <name evidence="6" type="ORF">GTO91_11560</name>
</gene>
<keyword evidence="7" id="KW-1185">Reference proteome</keyword>
<dbReference type="PANTHER" id="PTHR43335">
    <property type="entry name" value="ABC TRANSPORTER, ATP-BINDING PROTEIN"/>
    <property type="match status" value="1"/>
</dbReference>
<dbReference type="CDD" id="cd03230">
    <property type="entry name" value="ABC_DR_subfamily_A"/>
    <property type="match status" value="1"/>
</dbReference>
<comment type="caution">
    <text evidence="6">The sequence shown here is derived from an EMBL/GenBank/DDBJ whole genome shotgun (WGS) entry which is preliminary data.</text>
</comment>
<accession>A0A845L9G3</accession>
<sequence>MPAIETIGLTKTYQGRGGCRDISLAVPRGSIFGLLGPNGAGKSTLVKMLVGLLKPTAGEAYLLGRPVEEVAVRKRIGFLPEAFRYHDWLSGEELLRFHASLYGLSAQETSARLPVVLEMVGLGEQGRKRVGEYSKGMQQRIGLACALLPDPELIFLDEPTSALDPIGRKEVRDLLVQLRAQGKTVFLNSHLLSELETVCDRIAIIKQGRLLFQGDWRELAGPLRQARVVVNADCCRTPFDLARIPALSGVSLTRETPLSAGLDKTPRTEWVFTWEEGTPDIPRLVEALVHSGIPIHEVAPLAGSLEELFLETIADG</sequence>
<dbReference type="InterPro" id="IPR017871">
    <property type="entry name" value="ABC_transporter-like_CS"/>
</dbReference>
<dbReference type="PROSITE" id="PS50893">
    <property type="entry name" value="ABC_TRANSPORTER_2"/>
    <property type="match status" value="1"/>
</dbReference>
<evidence type="ECO:0000313" key="6">
    <source>
        <dbReference type="EMBL" id="MZP30348.1"/>
    </source>
</evidence>
<keyword evidence="2" id="KW-0813">Transport</keyword>
<dbReference type="SMART" id="SM00382">
    <property type="entry name" value="AAA"/>
    <property type="match status" value="1"/>
</dbReference>
<dbReference type="EMBL" id="WXEY01000012">
    <property type="protein sequence ID" value="MZP30348.1"/>
    <property type="molecule type" value="Genomic_DNA"/>
</dbReference>
<evidence type="ECO:0000256" key="3">
    <source>
        <dbReference type="ARBA" id="ARBA00022741"/>
    </source>
</evidence>
<dbReference type="AlphaFoldDB" id="A0A845L9G3"/>
<dbReference type="InterPro" id="IPR003439">
    <property type="entry name" value="ABC_transporter-like_ATP-bd"/>
</dbReference>
<dbReference type="Proteomes" id="UP000463470">
    <property type="component" value="Unassembled WGS sequence"/>
</dbReference>
<evidence type="ECO:0000256" key="4">
    <source>
        <dbReference type="ARBA" id="ARBA00022840"/>
    </source>
</evidence>
<dbReference type="GO" id="GO:0016887">
    <property type="term" value="F:ATP hydrolysis activity"/>
    <property type="evidence" value="ECO:0007669"/>
    <property type="project" value="InterPro"/>
</dbReference>
<feature type="domain" description="ABC transporter" evidence="5">
    <location>
        <begin position="4"/>
        <end position="232"/>
    </location>
</feature>
<protein>
    <submittedName>
        <fullName evidence="6">ATP-binding cassette domain-containing protein</fullName>
    </submittedName>
</protein>
<organism evidence="6 7">
    <name type="scientific">Heliomicrobium undosum</name>
    <dbReference type="NCBI Taxonomy" id="121734"/>
    <lineage>
        <taxon>Bacteria</taxon>
        <taxon>Bacillati</taxon>
        <taxon>Bacillota</taxon>
        <taxon>Clostridia</taxon>
        <taxon>Eubacteriales</taxon>
        <taxon>Heliobacteriaceae</taxon>
        <taxon>Heliomicrobium</taxon>
    </lineage>
</organism>
<keyword evidence="3" id="KW-0547">Nucleotide-binding</keyword>
<dbReference type="SUPFAM" id="SSF52540">
    <property type="entry name" value="P-loop containing nucleoside triphosphate hydrolases"/>
    <property type="match status" value="1"/>
</dbReference>
<name>A0A845L9G3_9FIRM</name>
<keyword evidence="4 6" id="KW-0067">ATP-binding</keyword>
<comment type="similarity">
    <text evidence="1">Belongs to the ABC transporter superfamily.</text>
</comment>
<dbReference type="InterPro" id="IPR003593">
    <property type="entry name" value="AAA+_ATPase"/>
</dbReference>
<dbReference type="InterPro" id="IPR027417">
    <property type="entry name" value="P-loop_NTPase"/>
</dbReference>
<dbReference type="PROSITE" id="PS00211">
    <property type="entry name" value="ABC_TRANSPORTER_1"/>
    <property type="match status" value="1"/>
</dbReference>
<dbReference type="PANTHER" id="PTHR43335:SF4">
    <property type="entry name" value="ABC TRANSPORTER, ATP-BINDING PROTEIN"/>
    <property type="match status" value="1"/>
</dbReference>